<dbReference type="GO" id="GO:0016874">
    <property type="term" value="F:ligase activity"/>
    <property type="evidence" value="ECO:0007669"/>
    <property type="project" value="UniProtKB-KW"/>
</dbReference>
<dbReference type="GO" id="GO:0016829">
    <property type="term" value="F:lyase activity"/>
    <property type="evidence" value="ECO:0007669"/>
    <property type="project" value="UniProtKB-KW"/>
</dbReference>
<protein>
    <submittedName>
        <fullName evidence="2">[Citrate [pro-3S]-lyase] ligase</fullName>
    </submittedName>
</protein>
<feature type="region of interest" description="Disordered" evidence="1">
    <location>
        <begin position="89"/>
        <end position="126"/>
    </location>
</feature>
<evidence type="ECO:0000256" key="1">
    <source>
        <dbReference type="SAM" id="MobiDB-lite"/>
    </source>
</evidence>
<keyword evidence="3" id="KW-1185">Reference proteome</keyword>
<feature type="region of interest" description="Disordered" evidence="1">
    <location>
        <begin position="1"/>
        <end position="65"/>
    </location>
</feature>
<keyword evidence="2" id="KW-0456">Lyase</keyword>
<dbReference type="EMBL" id="BKCP01007070">
    <property type="protein sequence ID" value="GER44643.1"/>
    <property type="molecule type" value="Genomic_DNA"/>
</dbReference>
<name>A0A5A7QH45_STRAF</name>
<accession>A0A5A7QH45</accession>
<evidence type="ECO:0000313" key="3">
    <source>
        <dbReference type="Proteomes" id="UP000325081"/>
    </source>
</evidence>
<comment type="caution">
    <text evidence="2">The sequence shown here is derived from an EMBL/GenBank/DDBJ whole genome shotgun (WGS) entry which is preliminary data.</text>
</comment>
<proteinExistence type="predicted"/>
<dbReference type="Proteomes" id="UP000325081">
    <property type="component" value="Unassembled WGS sequence"/>
</dbReference>
<evidence type="ECO:0000313" key="2">
    <source>
        <dbReference type="EMBL" id="GER44643.1"/>
    </source>
</evidence>
<organism evidence="2 3">
    <name type="scientific">Striga asiatica</name>
    <name type="common">Asiatic witchweed</name>
    <name type="synonym">Buchnera asiatica</name>
    <dbReference type="NCBI Taxonomy" id="4170"/>
    <lineage>
        <taxon>Eukaryota</taxon>
        <taxon>Viridiplantae</taxon>
        <taxon>Streptophyta</taxon>
        <taxon>Embryophyta</taxon>
        <taxon>Tracheophyta</taxon>
        <taxon>Spermatophyta</taxon>
        <taxon>Magnoliopsida</taxon>
        <taxon>eudicotyledons</taxon>
        <taxon>Gunneridae</taxon>
        <taxon>Pentapetalae</taxon>
        <taxon>asterids</taxon>
        <taxon>lamiids</taxon>
        <taxon>Lamiales</taxon>
        <taxon>Orobanchaceae</taxon>
        <taxon>Buchnereae</taxon>
        <taxon>Striga</taxon>
    </lineage>
</organism>
<gene>
    <name evidence="2" type="ORF">STAS_21550</name>
</gene>
<keyword evidence="2" id="KW-0436">Ligase</keyword>
<sequence length="145" mass="16065">MWDGVSLKTLKESSSFSQSKPRKPPEEGSWSGLMHSGWWKSAWGGDRAARRRRSRQGRTASCRPSAKHWDARFSVKAFALRPSNRTWFTDMPIARPPHLNDSKSPSSGKVKADEAATKPAPVALLESMTRRPVSGFSLSLPATKS</sequence>
<reference evidence="3" key="1">
    <citation type="journal article" date="2019" name="Curr. Biol.">
        <title>Genome Sequence of Striga asiatica Provides Insight into the Evolution of Plant Parasitism.</title>
        <authorList>
            <person name="Yoshida S."/>
            <person name="Kim S."/>
            <person name="Wafula E.K."/>
            <person name="Tanskanen J."/>
            <person name="Kim Y.M."/>
            <person name="Honaas L."/>
            <person name="Yang Z."/>
            <person name="Spallek T."/>
            <person name="Conn C.E."/>
            <person name="Ichihashi Y."/>
            <person name="Cheong K."/>
            <person name="Cui S."/>
            <person name="Der J.P."/>
            <person name="Gundlach H."/>
            <person name="Jiao Y."/>
            <person name="Hori C."/>
            <person name="Ishida J.K."/>
            <person name="Kasahara H."/>
            <person name="Kiba T."/>
            <person name="Kim M.S."/>
            <person name="Koo N."/>
            <person name="Laohavisit A."/>
            <person name="Lee Y.H."/>
            <person name="Lumba S."/>
            <person name="McCourt P."/>
            <person name="Mortimer J.C."/>
            <person name="Mutuku J.M."/>
            <person name="Nomura T."/>
            <person name="Sasaki-Sekimoto Y."/>
            <person name="Seto Y."/>
            <person name="Wang Y."/>
            <person name="Wakatake T."/>
            <person name="Sakakibara H."/>
            <person name="Demura T."/>
            <person name="Yamaguchi S."/>
            <person name="Yoneyama K."/>
            <person name="Manabe R.I."/>
            <person name="Nelson D.C."/>
            <person name="Schulman A.H."/>
            <person name="Timko M.P."/>
            <person name="dePamphilis C.W."/>
            <person name="Choi D."/>
            <person name="Shirasu K."/>
        </authorList>
    </citation>
    <scope>NUCLEOTIDE SEQUENCE [LARGE SCALE GENOMIC DNA]</scope>
    <source>
        <strain evidence="3">cv. UVA1</strain>
    </source>
</reference>
<dbReference type="AlphaFoldDB" id="A0A5A7QH45"/>